<evidence type="ECO:0000313" key="5">
    <source>
        <dbReference type="EMBL" id="KAL2839839.1"/>
    </source>
</evidence>
<keyword evidence="6" id="KW-1185">Reference proteome</keyword>
<dbReference type="Gene3D" id="1.25.40.20">
    <property type="entry name" value="Ankyrin repeat-containing domain"/>
    <property type="match status" value="2"/>
</dbReference>
<dbReference type="SUPFAM" id="SSF48403">
    <property type="entry name" value="Ankyrin repeat"/>
    <property type="match status" value="1"/>
</dbReference>
<evidence type="ECO:0000256" key="2">
    <source>
        <dbReference type="ARBA" id="ARBA00023043"/>
    </source>
</evidence>
<proteinExistence type="predicted"/>
<dbReference type="InterPro" id="IPR002110">
    <property type="entry name" value="Ankyrin_rpt"/>
</dbReference>
<dbReference type="PANTHER" id="PTHR24198">
    <property type="entry name" value="ANKYRIN REPEAT AND PROTEIN KINASE DOMAIN-CONTAINING PROTEIN"/>
    <property type="match status" value="1"/>
</dbReference>
<reference evidence="5 6" key="1">
    <citation type="submission" date="2024-07" db="EMBL/GenBank/DDBJ databases">
        <title>Section-level genome sequencing and comparative genomics of Aspergillus sections Usti and Cavernicolus.</title>
        <authorList>
            <consortium name="Lawrence Berkeley National Laboratory"/>
            <person name="Nybo J.L."/>
            <person name="Vesth T.C."/>
            <person name="Theobald S."/>
            <person name="Frisvad J.C."/>
            <person name="Larsen T.O."/>
            <person name="Kjaerboelling I."/>
            <person name="Rothschild-Mancinelli K."/>
            <person name="Lyhne E.K."/>
            <person name="Kogle M.E."/>
            <person name="Barry K."/>
            <person name="Clum A."/>
            <person name="Na H."/>
            <person name="Ledsgaard L."/>
            <person name="Lin J."/>
            <person name="Lipzen A."/>
            <person name="Kuo A."/>
            <person name="Riley R."/>
            <person name="Mondo S."/>
            <person name="Labutti K."/>
            <person name="Haridas S."/>
            <person name="Pangalinan J."/>
            <person name="Salamov A.A."/>
            <person name="Simmons B.A."/>
            <person name="Magnuson J.K."/>
            <person name="Chen J."/>
            <person name="Drula E."/>
            <person name="Henrissat B."/>
            <person name="Wiebenga A."/>
            <person name="Lubbers R.J."/>
            <person name="Gomes A.C."/>
            <person name="Makela M.R."/>
            <person name="Stajich J."/>
            <person name="Grigoriev I.V."/>
            <person name="Mortensen U.H."/>
            <person name="De Vries R.P."/>
            <person name="Baker S.E."/>
            <person name="Andersen M.R."/>
        </authorList>
    </citation>
    <scope>NUCLEOTIDE SEQUENCE [LARGE SCALE GENOMIC DNA]</scope>
    <source>
        <strain evidence="5 6">CBS 123904</strain>
    </source>
</reference>
<dbReference type="InterPro" id="IPR001810">
    <property type="entry name" value="F-box_dom"/>
</dbReference>
<feature type="repeat" description="ANK" evidence="3">
    <location>
        <begin position="373"/>
        <end position="405"/>
    </location>
</feature>
<accession>A0ABR4JIH1</accession>
<evidence type="ECO:0000256" key="1">
    <source>
        <dbReference type="ARBA" id="ARBA00022737"/>
    </source>
</evidence>
<dbReference type="PROSITE" id="PS50181">
    <property type="entry name" value="FBOX"/>
    <property type="match status" value="1"/>
</dbReference>
<evidence type="ECO:0000259" key="4">
    <source>
        <dbReference type="PROSITE" id="PS50181"/>
    </source>
</evidence>
<dbReference type="PROSITE" id="PS50088">
    <property type="entry name" value="ANK_REPEAT"/>
    <property type="match status" value="2"/>
</dbReference>
<dbReference type="PANTHER" id="PTHR24198:SF165">
    <property type="entry name" value="ANKYRIN REPEAT-CONTAINING PROTEIN-RELATED"/>
    <property type="match status" value="1"/>
</dbReference>
<evidence type="ECO:0000313" key="6">
    <source>
        <dbReference type="Proteomes" id="UP001610446"/>
    </source>
</evidence>
<comment type="caution">
    <text evidence="5">The sequence shown here is derived from an EMBL/GenBank/DDBJ whole genome shotgun (WGS) entry which is preliminary data.</text>
</comment>
<dbReference type="Pfam" id="PF12796">
    <property type="entry name" value="Ank_2"/>
    <property type="match status" value="2"/>
</dbReference>
<organism evidence="5 6">
    <name type="scientific">Aspergillus pseudoustus</name>
    <dbReference type="NCBI Taxonomy" id="1810923"/>
    <lineage>
        <taxon>Eukaryota</taxon>
        <taxon>Fungi</taxon>
        <taxon>Dikarya</taxon>
        <taxon>Ascomycota</taxon>
        <taxon>Pezizomycotina</taxon>
        <taxon>Eurotiomycetes</taxon>
        <taxon>Eurotiomycetidae</taxon>
        <taxon>Eurotiales</taxon>
        <taxon>Aspergillaceae</taxon>
        <taxon>Aspergillus</taxon>
        <taxon>Aspergillus subgen. Nidulantes</taxon>
    </lineage>
</organism>
<gene>
    <name evidence="5" type="ORF">BJY01DRAFT_250323</name>
</gene>
<evidence type="ECO:0000256" key="3">
    <source>
        <dbReference type="PROSITE-ProRule" id="PRU00023"/>
    </source>
</evidence>
<keyword evidence="2 3" id="KW-0040">ANK repeat</keyword>
<dbReference type="InterPro" id="IPR036770">
    <property type="entry name" value="Ankyrin_rpt-contain_sf"/>
</dbReference>
<dbReference type="PROSITE" id="PS50297">
    <property type="entry name" value="ANK_REP_REGION"/>
    <property type="match status" value="2"/>
</dbReference>
<dbReference type="Proteomes" id="UP001610446">
    <property type="component" value="Unassembled WGS sequence"/>
</dbReference>
<dbReference type="EMBL" id="JBFXLU010000128">
    <property type="protein sequence ID" value="KAL2839839.1"/>
    <property type="molecule type" value="Genomic_DNA"/>
</dbReference>
<name>A0ABR4JIH1_9EURO</name>
<feature type="repeat" description="ANK" evidence="3">
    <location>
        <begin position="121"/>
        <end position="147"/>
    </location>
</feature>
<dbReference type="Pfam" id="PF00023">
    <property type="entry name" value="Ank"/>
    <property type="match status" value="1"/>
</dbReference>
<dbReference type="SMART" id="SM00248">
    <property type="entry name" value="ANK"/>
    <property type="match status" value="9"/>
</dbReference>
<feature type="domain" description="F-box" evidence="4">
    <location>
        <begin position="7"/>
        <end position="53"/>
    </location>
</feature>
<protein>
    <submittedName>
        <fullName evidence="5">Ankyrin repeat-containing domain protein</fullName>
    </submittedName>
</protein>
<sequence>MHISSRIMSLYALPHELLLGIWEALDPQLEMRALILTCRRFHQTLIDSFYRYAAHQCLELASPWAGAYGRLDMLHRFLAEGADLTHNPKTTPLFTAALFGQDGVVQFLLEKKIDPNLESTHGQRAIDIAAGEGHESIVRFLVEQGADQYPGGHVGSALCAAIKGGCLTNLIELLIHKNQTEPADRRDGDNQAALNVAAETGNVPAPIGVKGEFLSPLKFAIGNNQEEMVRFLLEAGAHRTGVRHGPGALEMAVLYRRPTMVEMLLERGAADATDLLESMRMAPRSRSYDIVKCLLDAGAPPNLPVHLNPPLPTALKGGFDDIALLLAERGAELNTPYDCSLYTPLMLAIRNHNSRLVDMILQSGPDLEGGGSDRCTPLLVAALNGRAELIRTLIKRGANIHRQDSYGRAALNIASERGWVDVVLALPDSDPLQEEGPERAGGASFGTPDKFGRTPLLYAAVNGHETIVAALLAHWMGCVDAPPTTAGRTPRSVVGKWLAEAGGARANTSMSTSQIAVMQRINNMFTGTLDPLEVLSRARQELNTAISSRLKLMQEGIPDAKGLDLCKCEWRCRHCRMVFSEYRERFMCGVCEKGEWEVCPECSHRGPERAWRVCLNTSSFHELQSYHGLSREPVGGSDAADNFKMVTK</sequence>
<keyword evidence="1" id="KW-0677">Repeat</keyword>